<name>A0A5C7WFM7_AQUAC</name>
<gene>
    <name evidence="1" type="ORF">E6Q69_01785</name>
</gene>
<organism evidence="1 2">
    <name type="scientific">Aquipseudomonas alcaligenes</name>
    <name type="common">Pseudomonas alcaligenes</name>
    <dbReference type="NCBI Taxonomy" id="43263"/>
    <lineage>
        <taxon>Bacteria</taxon>
        <taxon>Pseudomonadati</taxon>
        <taxon>Pseudomonadota</taxon>
        <taxon>Gammaproteobacteria</taxon>
        <taxon>Pseudomonadales</taxon>
        <taxon>Pseudomonadaceae</taxon>
        <taxon>Aquipseudomonas</taxon>
    </lineage>
</organism>
<dbReference type="Proteomes" id="UP000321110">
    <property type="component" value="Unassembled WGS sequence"/>
</dbReference>
<sequence length="175" mass="19447">MITFMLLWGALAAVLIGWANQRGHYLLDRHSRGLQARLGDPVRSLLSAERQALTQRFHLAFQEEMAVYRLTCKVAVAGWHKPLFLLQPYYLEGRLLVGLPESLYGCAEPLLENQVELVLNPHQGAPHAFVVSLNGVSLLCDCEARAAGIFLPPASRRPRVELQPGCPFYAVGETD</sequence>
<reference evidence="1 2" key="1">
    <citation type="submission" date="2018-09" db="EMBL/GenBank/DDBJ databases">
        <title>Metagenome Assembled Genomes from an Advanced Water Purification Facility.</title>
        <authorList>
            <person name="Stamps B.W."/>
            <person name="Spear J.R."/>
        </authorList>
    </citation>
    <scope>NUCLEOTIDE SEQUENCE [LARGE SCALE GENOMIC DNA]</scope>
    <source>
        <strain evidence="1">Bin_52_1</strain>
    </source>
</reference>
<proteinExistence type="predicted"/>
<dbReference type="EMBL" id="SSFO01000035">
    <property type="protein sequence ID" value="TXI35328.1"/>
    <property type="molecule type" value="Genomic_DNA"/>
</dbReference>
<evidence type="ECO:0000313" key="2">
    <source>
        <dbReference type="Proteomes" id="UP000321110"/>
    </source>
</evidence>
<comment type="caution">
    <text evidence="1">The sequence shown here is derived from an EMBL/GenBank/DDBJ whole genome shotgun (WGS) entry which is preliminary data.</text>
</comment>
<evidence type="ECO:0000313" key="1">
    <source>
        <dbReference type="EMBL" id="TXI35328.1"/>
    </source>
</evidence>
<protein>
    <submittedName>
        <fullName evidence="1">Uncharacterized protein</fullName>
    </submittedName>
</protein>
<accession>A0A5C7WFM7</accession>
<dbReference type="AlphaFoldDB" id="A0A5C7WFM7"/>